<proteinExistence type="predicted"/>
<dbReference type="InParanoid" id="I3EJE7"/>
<evidence type="ECO:0000313" key="3">
    <source>
        <dbReference type="Proteomes" id="UP000002872"/>
    </source>
</evidence>
<dbReference type="EMBL" id="GL870876">
    <property type="protein sequence ID" value="EIJ89344.1"/>
    <property type="molecule type" value="Genomic_DNA"/>
</dbReference>
<dbReference type="AlphaFoldDB" id="I3EJE7"/>
<dbReference type="HOGENOM" id="CLU_2794535_0_0_1"/>
<organism evidence="2 3">
    <name type="scientific">Nematocida parisii (strain ERTm3)</name>
    <name type="common">Nematode killer fungus</name>
    <dbReference type="NCBI Taxonomy" id="935791"/>
    <lineage>
        <taxon>Eukaryota</taxon>
        <taxon>Fungi</taxon>
        <taxon>Fungi incertae sedis</taxon>
        <taxon>Microsporidia</taxon>
        <taxon>Nematocida</taxon>
    </lineage>
</organism>
<evidence type="ECO:0000313" key="2">
    <source>
        <dbReference type="EMBL" id="EIJ89344.1"/>
    </source>
</evidence>
<dbReference type="Proteomes" id="UP000002872">
    <property type="component" value="Unassembled WGS sequence"/>
</dbReference>
<sequence>MDITQKPDTFSANTEELKTMLGSKSTENLNSKDKHNPNKISNRRSLTIGIATSEIQLNNYKCKKNSLH</sequence>
<reference evidence="2" key="1">
    <citation type="submission" date="2011-01" db="EMBL/GenBank/DDBJ databases">
        <title>The Genome Sequence of Nematocida parisii strain ERTm3.</title>
        <authorList>
            <consortium name="The Broad Institute Genome Sequencing Platform"/>
            <consortium name="The Broad Institute Genome Sequencing Center for Infectious Disease"/>
            <person name="Cuomo C."/>
            <person name="Troemel E."/>
            <person name="Young S.K."/>
            <person name="Zeng Q."/>
            <person name="Gargeya S."/>
            <person name="Fitzgerald M."/>
            <person name="Haas B."/>
            <person name="Abouelleil A."/>
            <person name="Alvarado L."/>
            <person name="Arachchi H.M."/>
            <person name="Berlin A."/>
            <person name="Chapman S.B."/>
            <person name="Gearin G."/>
            <person name="Goldberg J."/>
            <person name="Griggs A."/>
            <person name="Gujja S."/>
            <person name="Hansen M."/>
            <person name="Heiman D."/>
            <person name="Howarth C."/>
            <person name="Larimer J."/>
            <person name="Lui A."/>
            <person name="MacDonald P.J.P."/>
            <person name="McCowen C."/>
            <person name="Montmayeur A."/>
            <person name="Murphy C."/>
            <person name="Neiman D."/>
            <person name="Pearson M."/>
            <person name="Priest M."/>
            <person name="Roberts A."/>
            <person name="Saif S."/>
            <person name="Shea T."/>
            <person name="Sisk P."/>
            <person name="Stolte C."/>
            <person name="Sykes S."/>
            <person name="Wortman J."/>
            <person name="Nusbaum C."/>
            <person name="Birren B."/>
        </authorList>
    </citation>
    <scope>NUCLEOTIDE SEQUENCE</scope>
    <source>
        <strain evidence="2">ERTm3</strain>
    </source>
</reference>
<dbReference type="VEuPathDB" id="MicrosporidiaDB:NEQG_00114"/>
<gene>
    <name evidence="2" type="ORF">NEQG_00114</name>
</gene>
<accession>I3EJE7</accession>
<protein>
    <submittedName>
        <fullName evidence="2">Uncharacterized protein</fullName>
    </submittedName>
</protein>
<name>I3EJE7_NEMP3</name>
<keyword evidence="3" id="KW-1185">Reference proteome</keyword>
<feature type="region of interest" description="Disordered" evidence="1">
    <location>
        <begin position="21"/>
        <end position="41"/>
    </location>
</feature>
<evidence type="ECO:0000256" key="1">
    <source>
        <dbReference type="SAM" id="MobiDB-lite"/>
    </source>
</evidence>